<protein>
    <submittedName>
        <fullName evidence="1">Uncharacterized protein</fullName>
    </submittedName>
</protein>
<accession>A0A4Y9ZY14</accession>
<keyword evidence="2" id="KW-1185">Reference proteome</keyword>
<name>A0A4Y9ZY14_9AGAM</name>
<dbReference type="Proteomes" id="UP000298061">
    <property type="component" value="Unassembled WGS sequence"/>
</dbReference>
<reference evidence="1 2" key="1">
    <citation type="submission" date="2019-02" db="EMBL/GenBank/DDBJ databases">
        <title>Genome sequencing of the rare red list fungi Hericium alpestre (H. flagellum).</title>
        <authorList>
            <person name="Buettner E."/>
            <person name="Kellner H."/>
        </authorList>
    </citation>
    <scope>NUCLEOTIDE SEQUENCE [LARGE SCALE GENOMIC DNA]</scope>
    <source>
        <strain evidence="1 2">DSM 108284</strain>
    </source>
</reference>
<evidence type="ECO:0000313" key="1">
    <source>
        <dbReference type="EMBL" id="TFY79080.1"/>
    </source>
</evidence>
<dbReference type="AlphaFoldDB" id="A0A4Y9ZY14"/>
<evidence type="ECO:0000313" key="2">
    <source>
        <dbReference type="Proteomes" id="UP000298061"/>
    </source>
</evidence>
<gene>
    <name evidence="1" type="ORF">EWM64_g4932</name>
</gene>
<sequence>MEDDLDGGPVYYEDVAPTHVLQLPDSLKELKLDDEVAAVDRMLEYVMVPLTTTLRLEVTLQGYWERTREERIAKLVALCSKIPGARHIPLATLEFSSISRMVGWERYKPHSLDRDDLGHRRFDVSFDVDDEDKGPHSQYTRAVASGLDFRGTACLILDHCDHIGEADFFCIFAGMKDLREVSITSCQLKQVLGMVGIQSWKDRLRKEPNFVPAIAGPGALWPVLETMTIKTSYSLLMQCWPTLLRALEHRSKWRIDIKSLAIVVDSFPRDHIERCKADLKRFVRKVSIDVPHDWKWDPKHHH</sequence>
<dbReference type="EMBL" id="SFCI01000563">
    <property type="protein sequence ID" value="TFY79080.1"/>
    <property type="molecule type" value="Genomic_DNA"/>
</dbReference>
<organism evidence="1 2">
    <name type="scientific">Hericium alpestre</name>
    <dbReference type="NCBI Taxonomy" id="135208"/>
    <lineage>
        <taxon>Eukaryota</taxon>
        <taxon>Fungi</taxon>
        <taxon>Dikarya</taxon>
        <taxon>Basidiomycota</taxon>
        <taxon>Agaricomycotina</taxon>
        <taxon>Agaricomycetes</taxon>
        <taxon>Russulales</taxon>
        <taxon>Hericiaceae</taxon>
        <taxon>Hericium</taxon>
    </lineage>
</organism>
<proteinExistence type="predicted"/>
<comment type="caution">
    <text evidence="1">The sequence shown here is derived from an EMBL/GenBank/DDBJ whole genome shotgun (WGS) entry which is preliminary data.</text>
</comment>